<evidence type="ECO:0000313" key="1">
    <source>
        <dbReference type="EMBL" id="MCM2369097.1"/>
    </source>
</evidence>
<comment type="caution">
    <text evidence="1">The sequence shown here is derived from an EMBL/GenBank/DDBJ whole genome shotgun (WGS) entry which is preliminary data.</text>
</comment>
<dbReference type="Pfam" id="PF07394">
    <property type="entry name" value="DUF1501"/>
    <property type="match status" value="1"/>
</dbReference>
<proteinExistence type="predicted"/>
<dbReference type="Proteomes" id="UP001202961">
    <property type="component" value="Unassembled WGS sequence"/>
</dbReference>
<dbReference type="RefSeq" id="WP_250926770.1">
    <property type="nucleotide sequence ID" value="NZ_JAMQBK010000002.1"/>
</dbReference>
<evidence type="ECO:0000313" key="2">
    <source>
        <dbReference type="Proteomes" id="UP001202961"/>
    </source>
</evidence>
<accession>A0ABT0TWV4</accession>
<dbReference type="InterPro" id="IPR010869">
    <property type="entry name" value="DUF1501"/>
</dbReference>
<sequence>MYGHSDEFAFHVAKNLLHIRDLQATLLHLCGDHERFTHRHQGLDFKRTDVELASVVNSILA</sequence>
<name>A0ABT0TWV4_9BACT</name>
<keyword evidence="2" id="KW-1185">Reference proteome</keyword>
<protein>
    <submittedName>
        <fullName evidence="1">DUF1501 domain-containing protein</fullName>
    </submittedName>
</protein>
<reference evidence="1 2" key="1">
    <citation type="journal article" date="2022" name="Syst. Appl. Microbiol.">
        <title>Rhodopirellula aestuarii sp. nov., a novel member of the genus Rhodopirellula isolated from brackish sediments collected in the Tagus River estuary, Portugal.</title>
        <authorList>
            <person name="Vitorino I.R."/>
            <person name="Klimek D."/>
            <person name="Calusinska M."/>
            <person name="Lobo-da-Cunha A."/>
            <person name="Vasconcelos V."/>
            <person name="Lage O.M."/>
        </authorList>
    </citation>
    <scope>NUCLEOTIDE SEQUENCE [LARGE SCALE GENOMIC DNA]</scope>
    <source>
        <strain evidence="1 2">ICT_H3.1</strain>
    </source>
</reference>
<organism evidence="1 2">
    <name type="scientific">Aporhodopirellula aestuarii</name>
    <dbReference type="NCBI Taxonomy" id="2950107"/>
    <lineage>
        <taxon>Bacteria</taxon>
        <taxon>Pseudomonadati</taxon>
        <taxon>Planctomycetota</taxon>
        <taxon>Planctomycetia</taxon>
        <taxon>Pirellulales</taxon>
        <taxon>Pirellulaceae</taxon>
        <taxon>Aporhodopirellula</taxon>
    </lineage>
</organism>
<dbReference type="EMBL" id="JAMQBK010000002">
    <property type="protein sequence ID" value="MCM2369097.1"/>
    <property type="molecule type" value="Genomic_DNA"/>
</dbReference>
<gene>
    <name evidence="1" type="ORF">NB063_00525</name>
</gene>